<feature type="non-terminal residue" evidence="3">
    <location>
        <position position="250"/>
    </location>
</feature>
<protein>
    <recommendedName>
        <fullName evidence="2">EGF-like domain-containing protein</fullName>
    </recommendedName>
</protein>
<dbReference type="Proteomes" id="UP000241890">
    <property type="component" value="Unassembled WGS sequence"/>
</dbReference>
<evidence type="ECO:0000313" key="3">
    <source>
        <dbReference type="EMBL" id="GBG16326.1"/>
    </source>
</evidence>
<organism evidence="3 4">
    <name type="scientific">Hondaea fermentalgiana</name>
    <dbReference type="NCBI Taxonomy" id="2315210"/>
    <lineage>
        <taxon>Eukaryota</taxon>
        <taxon>Sar</taxon>
        <taxon>Stramenopiles</taxon>
        <taxon>Bigyra</taxon>
        <taxon>Labyrinthulomycetes</taxon>
        <taxon>Thraustochytrida</taxon>
        <taxon>Thraustochytriidae</taxon>
        <taxon>Hondaea</taxon>
    </lineage>
</organism>
<dbReference type="AlphaFoldDB" id="A0A2R5FDF9"/>
<dbReference type="Gene3D" id="2.10.50.10">
    <property type="entry name" value="Tumor Necrosis Factor Receptor, subunit A, domain 2"/>
    <property type="match status" value="1"/>
</dbReference>
<name>A0A2R5FDF9_9STRA</name>
<dbReference type="EMBL" id="BEYU01001883">
    <property type="protein sequence ID" value="GBG16326.1"/>
    <property type="molecule type" value="Genomic_DNA"/>
</dbReference>
<proteinExistence type="predicted"/>
<comment type="caution">
    <text evidence="3">The sequence shown here is derived from an EMBL/GenBank/DDBJ whole genome shotgun (WGS) entry which is preliminary data.</text>
</comment>
<keyword evidence="4" id="KW-1185">Reference proteome</keyword>
<dbReference type="InParanoid" id="A0A2R5FDF9"/>
<evidence type="ECO:0000313" key="4">
    <source>
        <dbReference type="Proteomes" id="UP000241890"/>
    </source>
</evidence>
<reference evidence="3 4" key="1">
    <citation type="submission" date="2017-12" db="EMBL/GenBank/DDBJ databases">
        <title>Sequencing, de novo assembly and annotation of complete genome of a new Thraustochytrid species, strain FCC1311.</title>
        <authorList>
            <person name="Sedici K."/>
            <person name="Godart F."/>
            <person name="Aiese Cigliano R."/>
            <person name="Sanseverino W."/>
            <person name="Barakat M."/>
            <person name="Ortet P."/>
            <person name="Marechal E."/>
            <person name="Cagnac O."/>
            <person name="Amato A."/>
        </authorList>
    </citation>
    <scope>NUCLEOTIDE SEQUENCE [LARGE SCALE GENOMIC DNA]</scope>
</reference>
<gene>
    <name evidence="3" type="ORF">FCC1311_118012</name>
</gene>
<dbReference type="OrthoDB" id="5966313at2759"/>
<accession>A0A2R5FDF9</accession>
<evidence type="ECO:0000256" key="1">
    <source>
        <dbReference type="PROSITE-ProRule" id="PRU00076"/>
    </source>
</evidence>
<dbReference type="InterPro" id="IPR000742">
    <property type="entry name" value="EGF"/>
</dbReference>
<evidence type="ECO:0000259" key="2">
    <source>
        <dbReference type="PROSITE" id="PS50026"/>
    </source>
</evidence>
<keyword evidence="1" id="KW-0245">EGF-like domain</keyword>
<sequence>HRCIVVNDNDLDQCATRAECTVPDGFTVGPNGDLVDLDACEGDPCSSDSFCTDLPPPAGSEGFFCTPYTAVVAGQELAEPLDPRADAVIKNCANGTYQPETFFAPNRNAAVVKCRPHSRTSCNEGEALVTLPTTTSDGACHACADGTTPQIKDCDPLGCVCEIIPLPEVRYLEFHGASFSEDLHRSPEFANWIARHVNVVTGVPKDSVVVLSSVGGNGVFVRYRITTSLLVNPGSAEVENRVMASIQSEL</sequence>
<dbReference type="PROSITE" id="PS50026">
    <property type="entry name" value="EGF_3"/>
    <property type="match status" value="1"/>
</dbReference>
<feature type="non-terminal residue" evidence="3">
    <location>
        <position position="1"/>
    </location>
</feature>
<feature type="domain" description="EGF-like" evidence="2">
    <location>
        <begin position="36"/>
        <end position="66"/>
    </location>
</feature>
<comment type="caution">
    <text evidence="1">Lacks conserved residue(s) required for the propagation of feature annotation.</text>
</comment>